<feature type="coiled-coil region" evidence="2">
    <location>
        <begin position="94"/>
        <end position="142"/>
    </location>
</feature>
<protein>
    <submittedName>
        <fullName evidence="3">PspA/IM30 family protein</fullName>
    </submittedName>
</protein>
<comment type="caution">
    <text evidence="3">The sequence shown here is derived from an EMBL/GenBank/DDBJ whole genome shotgun (WGS) entry which is preliminary data.</text>
</comment>
<evidence type="ECO:0000313" key="3">
    <source>
        <dbReference type="EMBL" id="MFC0478138.1"/>
    </source>
</evidence>
<gene>
    <name evidence="3" type="ORF">ACFFHF_23395</name>
</gene>
<name>A0ABV6L213_9BACI</name>
<keyword evidence="2" id="KW-0175">Coiled coil</keyword>
<evidence type="ECO:0000256" key="2">
    <source>
        <dbReference type="SAM" id="Coils"/>
    </source>
</evidence>
<dbReference type="InterPro" id="IPR007157">
    <property type="entry name" value="PspA_VIPP1"/>
</dbReference>
<evidence type="ECO:0000313" key="4">
    <source>
        <dbReference type="Proteomes" id="UP001589738"/>
    </source>
</evidence>
<dbReference type="Pfam" id="PF04012">
    <property type="entry name" value="PspA_IM30"/>
    <property type="match status" value="1"/>
</dbReference>
<accession>A0ABV6L213</accession>
<sequence>MGLFKRLKTIATADLHDVLDRMEDPIVMLKQHLREMEQDIDKGEQALAKQVFFEKKQEAQLNETRALIEKRVGQAEIAVKKGDEETAKQLILDKIELEKKQQVYASQLEALSQQTKKLFHQMEDYKNKYKELKNKQQLLISRAHVAKVTESIEQSFATFTPGSAVKGFERAEEKILALEAKSKARELFQPSVDLNKVYDYELEEQVQKELEKIKNN</sequence>
<dbReference type="Proteomes" id="UP001589738">
    <property type="component" value="Unassembled WGS sequence"/>
</dbReference>
<organism evidence="3 4">
    <name type="scientific">Robertmurraya beringensis</name>
    <dbReference type="NCBI Taxonomy" id="641660"/>
    <lineage>
        <taxon>Bacteria</taxon>
        <taxon>Bacillati</taxon>
        <taxon>Bacillota</taxon>
        <taxon>Bacilli</taxon>
        <taxon>Bacillales</taxon>
        <taxon>Bacillaceae</taxon>
        <taxon>Robertmurraya</taxon>
    </lineage>
</organism>
<proteinExistence type="inferred from homology"/>
<evidence type="ECO:0000256" key="1">
    <source>
        <dbReference type="ARBA" id="ARBA00043985"/>
    </source>
</evidence>
<reference evidence="3 4" key="1">
    <citation type="submission" date="2024-09" db="EMBL/GenBank/DDBJ databases">
        <authorList>
            <person name="Sun Q."/>
            <person name="Mori K."/>
        </authorList>
    </citation>
    <scope>NUCLEOTIDE SEQUENCE [LARGE SCALE GENOMIC DNA]</scope>
    <source>
        <strain evidence="3 4">CGMCC 1.9126</strain>
    </source>
</reference>
<dbReference type="EMBL" id="JBHLUU010000127">
    <property type="protein sequence ID" value="MFC0478138.1"/>
    <property type="molecule type" value="Genomic_DNA"/>
</dbReference>
<comment type="similarity">
    <text evidence="1">Belongs to the PspA/Vipp/IM30 family.</text>
</comment>
<dbReference type="PANTHER" id="PTHR31088">
    <property type="entry name" value="MEMBRANE-ASSOCIATED PROTEIN VIPP1, CHLOROPLASTIC"/>
    <property type="match status" value="1"/>
</dbReference>
<dbReference type="PANTHER" id="PTHR31088:SF6">
    <property type="entry name" value="PHAGE SHOCK PROTEIN A"/>
    <property type="match status" value="1"/>
</dbReference>
<dbReference type="RefSeq" id="WP_160546041.1">
    <property type="nucleotide sequence ID" value="NZ_JBHLUU010000127.1"/>
</dbReference>
<keyword evidence="4" id="KW-1185">Reference proteome</keyword>